<proteinExistence type="predicted"/>
<reference evidence="7 8" key="1">
    <citation type="journal article" date="2017" name="Mol. Biol. Evol.">
        <title>The 4-celled Tetrabaena socialis nuclear genome reveals the essential components for genetic control of cell number at the origin of multicellularity in the volvocine lineage.</title>
        <authorList>
            <person name="Featherston J."/>
            <person name="Arakaki Y."/>
            <person name="Hanschen E.R."/>
            <person name="Ferris P.J."/>
            <person name="Michod R.E."/>
            <person name="Olson B.J.S.C."/>
            <person name="Nozaki H."/>
            <person name="Durand P.M."/>
        </authorList>
    </citation>
    <scope>NUCLEOTIDE SEQUENCE [LARGE SCALE GENOMIC DNA]</scope>
    <source>
        <strain evidence="7 8">NIES-571</strain>
    </source>
</reference>
<dbReference type="SUPFAM" id="SSF144232">
    <property type="entry name" value="HIT/MYND zinc finger-like"/>
    <property type="match status" value="1"/>
</dbReference>
<evidence type="ECO:0000313" key="7">
    <source>
        <dbReference type="EMBL" id="PNH11137.1"/>
    </source>
</evidence>
<feature type="compositionally biased region" description="Low complexity" evidence="5">
    <location>
        <begin position="472"/>
        <end position="488"/>
    </location>
</feature>
<dbReference type="Gene3D" id="6.10.140.2220">
    <property type="match status" value="1"/>
</dbReference>
<dbReference type="Proteomes" id="UP000236333">
    <property type="component" value="Unassembled WGS sequence"/>
</dbReference>
<dbReference type="InterPro" id="IPR002893">
    <property type="entry name" value="Znf_MYND"/>
</dbReference>
<dbReference type="GO" id="GO:0008270">
    <property type="term" value="F:zinc ion binding"/>
    <property type="evidence" value="ECO:0007669"/>
    <property type="project" value="UniProtKB-KW"/>
</dbReference>
<keyword evidence="8" id="KW-1185">Reference proteome</keyword>
<keyword evidence="2 4" id="KW-0863">Zinc-finger</keyword>
<dbReference type="EMBL" id="PGGS01000037">
    <property type="protein sequence ID" value="PNH11137.1"/>
    <property type="molecule type" value="Genomic_DNA"/>
</dbReference>
<evidence type="ECO:0000256" key="1">
    <source>
        <dbReference type="ARBA" id="ARBA00022723"/>
    </source>
</evidence>
<protein>
    <recommendedName>
        <fullName evidence="6">MYND-type domain-containing protein</fullName>
    </recommendedName>
</protein>
<sequence length="649" mass="65310">MGKPSKNGPISWEPHLAAARKASTLTQRKELAAPLVERLHAIFEAHAAASHDPHNSLCAAVADLDPKDPLSYRALRAVNDVLVASELSPLGALLVEGGLPASLVRLHERTADMAHPLSRCVLLVLTTTALMADAAAGNLEALAAQKEAVTLPLSHITFLAAHPAELLRSRAALGTALRCVQLAWEVTRSASLHCGAFRELLRAVDAPGRLLQLAATALAAGEGGGEPDGAAAAVAAIAALEDGAAGAGAGAGAAPAAAASATDAPGWGERMMLAAMAVSLAANLGGLGVRGFELSASGLAPLRAWLLRPGSLAALRAPLDGMADGIAELRRRLEREGAGGEGEEEEEEEEDGEDDDLHAGTIPLRASRDSTTAPFAAPYPGDFGPFFRAYAGHVEMAAPAIGVQLEDWGVRFTGEQASKDLPAMQVQEGVDARIAQAWLSGQVQNIVNWGHAMIALVRLGDQAKMPPPAPKQPQQQQQQLQQKRVAAPRPMRQQLKAESAEAGGGGGERAVAEAGATCGACGAIPPLGVPPFKLCGKCGGARYCSRACQVADWPSHKAACKQGEAVAAAAAAAEAAAAGAGAAGAAEEASPADAMDASPAAAEAAEAATVGAAGGGAVEAPAGDAAGADAGVEGDGSGEVEAGPSVSVI</sequence>
<dbReference type="PROSITE" id="PS50865">
    <property type="entry name" value="ZF_MYND_2"/>
    <property type="match status" value="1"/>
</dbReference>
<feature type="region of interest" description="Disordered" evidence="5">
    <location>
        <begin position="622"/>
        <end position="649"/>
    </location>
</feature>
<feature type="region of interest" description="Disordered" evidence="5">
    <location>
        <begin position="463"/>
        <end position="509"/>
    </location>
</feature>
<evidence type="ECO:0000313" key="8">
    <source>
        <dbReference type="Proteomes" id="UP000236333"/>
    </source>
</evidence>
<dbReference type="OrthoDB" id="536514at2759"/>
<evidence type="ECO:0000256" key="3">
    <source>
        <dbReference type="ARBA" id="ARBA00022833"/>
    </source>
</evidence>
<comment type="caution">
    <text evidence="7">The sequence shown here is derived from an EMBL/GenBank/DDBJ whole genome shotgun (WGS) entry which is preliminary data.</text>
</comment>
<evidence type="ECO:0000259" key="6">
    <source>
        <dbReference type="PROSITE" id="PS50865"/>
    </source>
</evidence>
<feature type="region of interest" description="Disordered" evidence="5">
    <location>
        <begin position="334"/>
        <end position="360"/>
    </location>
</feature>
<evidence type="ECO:0000256" key="2">
    <source>
        <dbReference type="ARBA" id="ARBA00022771"/>
    </source>
</evidence>
<organism evidence="7 8">
    <name type="scientific">Tetrabaena socialis</name>
    <dbReference type="NCBI Taxonomy" id="47790"/>
    <lineage>
        <taxon>Eukaryota</taxon>
        <taxon>Viridiplantae</taxon>
        <taxon>Chlorophyta</taxon>
        <taxon>core chlorophytes</taxon>
        <taxon>Chlorophyceae</taxon>
        <taxon>CS clade</taxon>
        <taxon>Chlamydomonadales</taxon>
        <taxon>Tetrabaenaceae</taxon>
        <taxon>Tetrabaena</taxon>
    </lineage>
</organism>
<keyword evidence="3" id="KW-0862">Zinc</keyword>
<evidence type="ECO:0000256" key="4">
    <source>
        <dbReference type="PROSITE-ProRule" id="PRU00134"/>
    </source>
</evidence>
<dbReference type="Pfam" id="PF01753">
    <property type="entry name" value="zf-MYND"/>
    <property type="match status" value="1"/>
</dbReference>
<dbReference type="AlphaFoldDB" id="A0A2J8AF43"/>
<keyword evidence="1" id="KW-0479">Metal-binding</keyword>
<feature type="compositionally biased region" description="Acidic residues" evidence="5">
    <location>
        <begin position="341"/>
        <end position="356"/>
    </location>
</feature>
<evidence type="ECO:0000256" key="5">
    <source>
        <dbReference type="SAM" id="MobiDB-lite"/>
    </source>
</evidence>
<accession>A0A2J8AF43</accession>
<dbReference type="PROSITE" id="PS01360">
    <property type="entry name" value="ZF_MYND_1"/>
    <property type="match status" value="1"/>
</dbReference>
<feature type="compositionally biased region" description="Low complexity" evidence="5">
    <location>
        <begin position="622"/>
        <end position="631"/>
    </location>
</feature>
<feature type="domain" description="MYND-type" evidence="6">
    <location>
        <begin position="518"/>
        <end position="560"/>
    </location>
</feature>
<gene>
    <name evidence="7" type="ORF">TSOC_002067</name>
</gene>
<name>A0A2J8AF43_9CHLO</name>